<feature type="transmembrane region" description="Helical" evidence="1">
    <location>
        <begin position="15"/>
        <end position="39"/>
    </location>
</feature>
<keyword evidence="1" id="KW-0472">Membrane</keyword>
<evidence type="ECO:0000313" key="5">
    <source>
        <dbReference type="Proteomes" id="UP000721954"/>
    </source>
</evidence>
<keyword evidence="5" id="KW-1185">Reference proteome</keyword>
<proteinExistence type="predicted"/>
<dbReference type="EMBL" id="JAFFZM010000007">
    <property type="protein sequence ID" value="MBO8199309.1"/>
    <property type="molecule type" value="Genomic_DNA"/>
</dbReference>
<dbReference type="InterPro" id="IPR056411">
    <property type="entry name" value="CysS_C"/>
</dbReference>
<comment type="caution">
    <text evidence="4">The sequence shown here is derived from an EMBL/GenBank/DDBJ whole genome shotgun (WGS) entry which is preliminary data.</text>
</comment>
<dbReference type="Pfam" id="PF23494">
    <property type="entry name" value="bPH_10"/>
    <property type="match status" value="1"/>
</dbReference>
<keyword evidence="1" id="KW-0812">Transmembrane</keyword>
<dbReference type="GeneID" id="96259627"/>
<evidence type="ECO:0000313" key="4">
    <source>
        <dbReference type="EMBL" id="MBO8199309.1"/>
    </source>
</evidence>
<evidence type="ECO:0000259" key="2">
    <source>
        <dbReference type="Pfam" id="PF23493"/>
    </source>
</evidence>
<organism evidence="4 5">
    <name type="scientific">Streptomyces smyrnaeus</name>
    <dbReference type="NCBI Taxonomy" id="1387713"/>
    <lineage>
        <taxon>Bacteria</taxon>
        <taxon>Bacillati</taxon>
        <taxon>Actinomycetota</taxon>
        <taxon>Actinomycetes</taxon>
        <taxon>Kitasatosporales</taxon>
        <taxon>Streptomycetaceae</taxon>
        <taxon>Streptomyces</taxon>
    </lineage>
</organism>
<feature type="transmembrane region" description="Helical" evidence="1">
    <location>
        <begin position="59"/>
        <end position="81"/>
    </location>
</feature>
<evidence type="ECO:0000256" key="1">
    <source>
        <dbReference type="SAM" id="Phobius"/>
    </source>
</evidence>
<feature type="domain" description="YqeB PH" evidence="3">
    <location>
        <begin position="13"/>
        <end position="153"/>
    </location>
</feature>
<reference evidence="4 5" key="1">
    <citation type="submission" date="2021-02" db="EMBL/GenBank/DDBJ databases">
        <title>Streptomyces spirodelae sp. nov., isolated from duckweed.</title>
        <authorList>
            <person name="Saimee Y."/>
            <person name="Duangmal K."/>
        </authorList>
    </citation>
    <scope>NUCLEOTIDE SEQUENCE [LARGE SCALE GENOMIC DNA]</scope>
    <source>
        <strain evidence="4 5">DSM 42105</strain>
    </source>
</reference>
<accession>A0ABS3XV74</accession>
<dbReference type="Pfam" id="PF23493">
    <property type="entry name" value="CysS_C"/>
    <property type="match status" value="1"/>
</dbReference>
<keyword evidence="1" id="KW-1133">Transmembrane helix</keyword>
<gene>
    <name evidence="4" type="ORF">JW613_13515</name>
</gene>
<evidence type="ECO:0000259" key="3">
    <source>
        <dbReference type="Pfam" id="PF23494"/>
    </source>
</evidence>
<dbReference type="InterPro" id="IPR057798">
    <property type="entry name" value="PH_YqeB"/>
</dbReference>
<protein>
    <recommendedName>
        <fullName evidence="6">DUF308 domain-containing protein</fullName>
    </recommendedName>
</protein>
<dbReference type="RefSeq" id="WP_209211051.1">
    <property type="nucleotide sequence ID" value="NZ_JAFFZM010000007.1"/>
</dbReference>
<evidence type="ECO:0008006" key="6">
    <source>
        <dbReference type="Google" id="ProtNLM"/>
    </source>
</evidence>
<feature type="domain" description="Cysteinyl-tRNA ligase anticodon binding" evidence="2">
    <location>
        <begin position="171"/>
        <end position="221"/>
    </location>
</feature>
<dbReference type="Proteomes" id="UP000721954">
    <property type="component" value="Unassembled WGS sequence"/>
</dbReference>
<sequence length="240" mass="26212">MEVQEKETTVAQPRWLVPGFAAAGMIAGFLAKLAAGWVVEWPWVPFEGPLRMLVGTPEPWQSLCAVAVGTVAGLVVGLIGLHESLALRVSGSRVELSVKDATWELGRDRVRAAFLDGKELVVLSTDGTELAREKCDLDADRVSAAFTRHGYTWLDTDPFHSDFRRWVPGATGLPPGADAVLRARAQLLRKGGEEDDLRELREELAALGIVVRVENKRQWWRAVAGHAPDGTDEGPASDER</sequence>
<name>A0ABS3XV74_9ACTN</name>